<feature type="region of interest" description="Disordered" evidence="1">
    <location>
        <begin position="1"/>
        <end position="22"/>
    </location>
</feature>
<sequence>MQGQGSFGSAIRGAGSGVRRSYPQRMAAVTQSSMKLNIACTKAGAGAAVTE</sequence>
<organism evidence="2 3">
    <name type="scientific">Collimonas pratensis</name>
    <dbReference type="NCBI Taxonomy" id="279113"/>
    <lineage>
        <taxon>Bacteria</taxon>
        <taxon>Pseudomonadati</taxon>
        <taxon>Pseudomonadota</taxon>
        <taxon>Betaproteobacteria</taxon>
        <taxon>Burkholderiales</taxon>
        <taxon>Oxalobacteraceae</taxon>
        <taxon>Collimonas</taxon>
    </lineage>
</organism>
<evidence type="ECO:0000313" key="2">
    <source>
        <dbReference type="EMBL" id="AMP12582.1"/>
    </source>
</evidence>
<name>A0ABM5Z148_9BURK</name>
<gene>
    <name evidence="2" type="ORF">CPter291_0286</name>
</gene>
<evidence type="ECO:0000313" key="3">
    <source>
        <dbReference type="Proteomes" id="UP000074914"/>
    </source>
</evidence>
<dbReference type="EMBL" id="CP013236">
    <property type="protein sequence ID" value="AMP12582.1"/>
    <property type="molecule type" value="Genomic_DNA"/>
</dbReference>
<dbReference type="Proteomes" id="UP000074914">
    <property type="component" value="Chromosome"/>
</dbReference>
<accession>A0ABM5Z148</accession>
<evidence type="ECO:0000256" key="1">
    <source>
        <dbReference type="SAM" id="MobiDB-lite"/>
    </source>
</evidence>
<reference evidence="2 3" key="1">
    <citation type="submission" date="2015-11" db="EMBL/GenBank/DDBJ databases">
        <title>Exploring the genomic traits of fungus-feeding bacterial genus Collimonas.</title>
        <authorList>
            <person name="Song C."/>
            <person name="Schmidt R."/>
            <person name="de Jager V."/>
            <person name="Krzyzanowska D."/>
            <person name="Jongedijk E."/>
            <person name="Cankar K."/>
            <person name="Beekwilder J."/>
            <person name="van Veen A."/>
            <person name="de Boer W."/>
            <person name="van Veen J.A."/>
            <person name="Garbeva P."/>
        </authorList>
    </citation>
    <scope>NUCLEOTIDE SEQUENCE [LARGE SCALE GENOMIC DNA]</scope>
    <source>
        <strain evidence="2 3">Ter291</strain>
    </source>
</reference>
<keyword evidence="3" id="KW-1185">Reference proteome</keyword>
<protein>
    <submittedName>
        <fullName evidence="2">Uncharacterized protein</fullName>
    </submittedName>
</protein>
<proteinExistence type="predicted"/>